<dbReference type="EMBL" id="FMZA01000001">
    <property type="protein sequence ID" value="SDB97472.1"/>
    <property type="molecule type" value="Genomic_DNA"/>
</dbReference>
<dbReference type="OrthoDB" id="2963492at2"/>
<sequence>MSKKNRRMEKRVEEYIEKLFSHVGESQQLFDLKEELATNMKEKIADYLSQGMDEEQAFKETIASMGDLSGLVEDMRQLGQDQAKQAVYSTMTARISTAGIVAGVLLILFGAFTASMLYFMDLPAVEVTSNGIFIVAGGALLTYSLLTRETAKKYAMNKIRAALFALSVGLLLFSLFTGMITRFATGETYAAIASTMVFFLTGAGLFLYLTLTGTQRRKT</sequence>
<evidence type="ECO:0000256" key="1">
    <source>
        <dbReference type="SAM" id="Phobius"/>
    </source>
</evidence>
<dbReference type="Gene3D" id="1.10.8.640">
    <property type="entry name" value="Cytochrome C biogenesis protein"/>
    <property type="match status" value="1"/>
</dbReference>
<keyword evidence="1" id="KW-0472">Membrane</keyword>
<dbReference type="InterPro" id="IPR047928">
    <property type="entry name" value="Perm_prefix_1"/>
</dbReference>
<evidence type="ECO:0000313" key="3">
    <source>
        <dbReference type="Proteomes" id="UP000199387"/>
    </source>
</evidence>
<dbReference type="STRING" id="1236220.SAMN04488112_101232"/>
<dbReference type="AlphaFoldDB" id="A0A1G6HTB1"/>
<feature type="transmembrane region" description="Helical" evidence="1">
    <location>
        <begin position="98"/>
        <end position="119"/>
    </location>
</feature>
<reference evidence="2 3" key="1">
    <citation type="submission" date="2016-10" db="EMBL/GenBank/DDBJ databases">
        <authorList>
            <person name="de Groot N.N."/>
        </authorList>
    </citation>
    <scope>NUCLEOTIDE SEQUENCE [LARGE SCALE GENOMIC DNA]</scope>
    <source>
        <strain evidence="2 3">DSM 45514</strain>
    </source>
</reference>
<keyword evidence="1" id="KW-0812">Transmembrane</keyword>
<gene>
    <name evidence="2" type="ORF">SAMN04488112_101232</name>
</gene>
<feature type="transmembrane region" description="Helical" evidence="1">
    <location>
        <begin position="131"/>
        <end position="147"/>
    </location>
</feature>
<organism evidence="2 3">
    <name type="scientific">Melghirimyces thermohalophilus</name>
    <dbReference type="NCBI Taxonomy" id="1236220"/>
    <lineage>
        <taxon>Bacteria</taxon>
        <taxon>Bacillati</taxon>
        <taxon>Bacillota</taxon>
        <taxon>Bacilli</taxon>
        <taxon>Bacillales</taxon>
        <taxon>Thermoactinomycetaceae</taxon>
        <taxon>Melghirimyces</taxon>
    </lineage>
</organism>
<accession>A0A1G6HTB1</accession>
<name>A0A1G6HTB1_9BACL</name>
<feature type="transmembrane region" description="Helical" evidence="1">
    <location>
        <begin position="159"/>
        <end position="183"/>
    </location>
</feature>
<evidence type="ECO:0000313" key="2">
    <source>
        <dbReference type="EMBL" id="SDB97472.1"/>
    </source>
</evidence>
<dbReference type="RefSeq" id="WP_091565674.1">
    <property type="nucleotide sequence ID" value="NZ_FMZA01000001.1"/>
</dbReference>
<keyword evidence="3" id="KW-1185">Reference proteome</keyword>
<dbReference type="InterPro" id="IPR038297">
    <property type="entry name" value="CcmH/CycL/NrfF/Ccl2_sf"/>
</dbReference>
<keyword evidence="1" id="KW-1133">Transmembrane helix</keyword>
<protein>
    <submittedName>
        <fullName evidence="2">Uncharacterized protein</fullName>
    </submittedName>
</protein>
<proteinExistence type="predicted"/>
<dbReference type="NCBIfam" id="NF038403">
    <property type="entry name" value="perm_prefix_1"/>
    <property type="match status" value="1"/>
</dbReference>
<feature type="transmembrane region" description="Helical" evidence="1">
    <location>
        <begin position="189"/>
        <end position="211"/>
    </location>
</feature>
<dbReference type="Proteomes" id="UP000199387">
    <property type="component" value="Unassembled WGS sequence"/>
</dbReference>